<evidence type="ECO:0000313" key="2">
    <source>
        <dbReference type="EMBL" id="RKO98800.1"/>
    </source>
</evidence>
<accession>A0A4P9X2J7</accession>
<feature type="compositionally biased region" description="Acidic residues" evidence="1">
    <location>
        <begin position="642"/>
        <end position="663"/>
    </location>
</feature>
<feature type="region of interest" description="Disordered" evidence="1">
    <location>
        <begin position="269"/>
        <end position="350"/>
    </location>
</feature>
<feature type="compositionally biased region" description="Basic residues" evidence="1">
    <location>
        <begin position="841"/>
        <end position="850"/>
    </location>
</feature>
<name>A0A4P9X2J7_9FUNG</name>
<feature type="compositionally biased region" description="Acidic residues" evidence="1">
    <location>
        <begin position="282"/>
        <end position="293"/>
    </location>
</feature>
<dbReference type="EMBL" id="ML014361">
    <property type="protein sequence ID" value="RKO98800.1"/>
    <property type="molecule type" value="Genomic_DNA"/>
</dbReference>
<feature type="region of interest" description="Disordered" evidence="1">
    <location>
        <begin position="478"/>
        <end position="505"/>
    </location>
</feature>
<organism evidence="2 3">
    <name type="scientific">Caulochytrium protostelioides</name>
    <dbReference type="NCBI Taxonomy" id="1555241"/>
    <lineage>
        <taxon>Eukaryota</taxon>
        <taxon>Fungi</taxon>
        <taxon>Fungi incertae sedis</taxon>
        <taxon>Chytridiomycota</taxon>
        <taxon>Chytridiomycota incertae sedis</taxon>
        <taxon>Chytridiomycetes</taxon>
        <taxon>Caulochytriales</taxon>
        <taxon>Caulochytriaceae</taxon>
        <taxon>Caulochytrium</taxon>
    </lineage>
</organism>
<feature type="compositionally biased region" description="Low complexity" evidence="1">
    <location>
        <begin position="812"/>
        <end position="840"/>
    </location>
</feature>
<sequence>MLPGDAGAYSAFAAAGPAARRPSMFARTPSGASTPGLDRRLSSVSAAQQEENELAMLLLKLDTFLDDQTGSSHAAHPSPHRHGAAGSRRPSRREAAAVDDGGGDGGGGAIDAIDATGAPAIDRAALAHERHAMEEQQMAAFAADMAQQRRQAETVALSRVSQLIVQVAAHYGFGGRPDEAPARALLPRHRRHASLGASHAAANGGETTGAFADRSVFDALNAHAAPTAASAAHAASTTPASALASAIASGSRRTSAMDDGGMRARFAPAALQAPRERPGDGDNSDSGDNDPETSDDRHGDDAYEAGRAAEADDGTCGRPLGRRESQTETSLSPAAMARRRSSGATAYAPSGIETRRASLIPDSAASRGTAPMVPWERVAVPGARHRRAAFPSEIPVPALLRGIAETYVFRQKTVYPERDKVLWREMMVSDAACAAATHLLWLLTDHLQRHGPHVVPTHELLTPFLDTPFRPPPPCCDAGASPRAPSSIPAKPHPTASATTAPASTTTACWPSAGDGDVSARQAHYEALAAAHAALTATFLTVASGTAPGKHGAPGHGAIRAATPAIAAAAYRSPSEALAACVRLRTRWAAALGECAVMGLLSAFGQPIRISDHGLAHALMDGPEASMSTRAVGAALNGLTPDSDDSDASDGDGDGDGDGDDDGVERRRRRRRLSPVSAAAVAAMASAEPATPHGDARVYLVLSAAWQLALGDLVERWVCGTSPGGAGCVSIAEVVSDMGVAVPVPMLVPTTPRLPVPVGGRTGVPITVGGGCMAAWSCFPVTAAAGAGCWLAALGKPPIGLRARTAPLLRHPSAAARAKPSPSGRSATSPSSPVVGSGPRVRIKAPRATRRAPTTAPFDLSRPQTVAMLQTLPTFAATAARMPSHQASPLLQAHLHPPLAFVYHHDRARLHDEDATDASAGDGPRDADADADAGNPDDGLRERRGPRSRRLSGASPRSAGSRPDSASAARFPSAGRARAASRTGDAAPRGLPPLDAGRRLPRPPHGPAIPEAAESSDSGDAEPVSASAVRGGSAALRPPAPSSRASSVVPPSPPPPPLRRPRVPSGRATVAGPTGEASVASTPGRGAPSAAAASRALAAASAMAAAVQRLPSQSAWRTMSPAYVTAPRGGVTRHEVRRHESLTTV</sequence>
<feature type="region of interest" description="Disordered" evidence="1">
    <location>
        <begin position="915"/>
        <end position="1088"/>
    </location>
</feature>
<feature type="region of interest" description="Disordered" evidence="1">
    <location>
        <begin position="15"/>
        <end position="46"/>
    </location>
</feature>
<feature type="compositionally biased region" description="Low complexity" evidence="1">
    <location>
        <begin position="951"/>
        <end position="987"/>
    </location>
</feature>
<feature type="region of interest" description="Disordered" evidence="1">
    <location>
        <begin position="636"/>
        <end position="673"/>
    </location>
</feature>
<dbReference type="AlphaFoldDB" id="A0A4P9X2J7"/>
<protein>
    <submittedName>
        <fullName evidence="2">Uncharacterized protein</fullName>
    </submittedName>
</protein>
<keyword evidence="3" id="KW-1185">Reference proteome</keyword>
<evidence type="ECO:0000313" key="3">
    <source>
        <dbReference type="Proteomes" id="UP000274922"/>
    </source>
</evidence>
<feature type="region of interest" description="Disordered" evidence="1">
    <location>
        <begin position="812"/>
        <end position="862"/>
    </location>
</feature>
<dbReference type="Proteomes" id="UP000274922">
    <property type="component" value="Unassembled WGS sequence"/>
</dbReference>
<evidence type="ECO:0000256" key="1">
    <source>
        <dbReference type="SAM" id="MobiDB-lite"/>
    </source>
</evidence>
<feature type="compositionally biased region" description="Low complexity" evidence="1">
    <location>
        <begin position="1024"/>
        <end position="1049"/>
    </location>
</feature>
<proteinExistence type="predicted"/>
<gene>
    <name evidence="2" type="ORF">CXG81DRAFT_28406</name>
</gene>
<feature type="region of interest" description="Disordered" evidence="1">
    <location>
        <begin position="68"/>
        <end position="113"/>
    </location>
</feature>
<reference evidence="3" key="1">
    <citation type="journal article" date="2018" name="Nat. Microbiol.">
        <title>Leveraging single-cell genomics to expand the fungal tree of life.</title>
        <authorList>
            <person name="Ahrendt S.R."/>
            <person name="Quandt C.A."/>
            <person name="Ciobanu D."/>
            <person name="Clum A."/>
            <person name="Salamov A."/>
            <person name="Andreopoulos B."/>
            <person name="Cheng J.F."/>
            <person name="Woyke T."/>
            <person name="Pelin A."/>
            <person name="Henrissat B."/>
            <person name="Reynolds N.K."/>
            <person name="Benny G.L."/>
            <person name="Smith M.E."/>
            <person name="James T.Y."/>
            <person name="Grigoriev I.V."/>
        </authorList>
    </citation>
    <scope>NUCLEOTIDE SEQUENCE [LARGE SCALE GENOMIC DNA]</scope>
    <source>
        <strain evidence="3">ATCC 52028</strain>
    </source>
</reference>
<feature type="compositionally biased region" description="Low complexity" evidence="1">
    <location>
        <begin position="489"/>
        <end position="505"/>
    </location>
</feature>